<keyword evidence="2" id="KW-1185">Reference proteome</keyword>
<accession>A0A5C8NZV7</accession>
<dbReference type="EMBL" id="VDUW01000002">
    <property type="protein sequence ID" value="TXL66878.1"/>
    <property type="molecule type" value="Genomic_DNA"/>
</dbReference>
<protein>
    <submittedName>
        <fullName evidence="1">Transposase</fullName>
    </submittedName>
</protein>
<comment type="caution">
    <text evidence="1">The sequence shown here is derived from an EMBL/GenBank/DDBJ whole genome shotgun (WGS) entry which is preliminary data.</text>
</comment>
<dbReference type="AlphaFoldDB" id="A0A5C8NZV7"/>
<dbReference type="Proteomes" id="UP000321574">
    <property type="component" value="Unassembled WGS sequence"/>
</dbReference>
<dbReference type="OrthoDB" id="419816at2"/>
<proteinExistence type="predicted"/>
<evidence type="ECO:0000313" key="2">
    <source>
        <dbReference type="Proteomes" id="UP000321574"/>
    </source>
</evidence>
<evidence type="ECO:0000313" key="1">
    <source>
        <dbReference type="EMBL" id="TXL66878.1"/>
    </source>
</evidence>
<reference evidence="1 2" key="1">
    <citation type="submission" date="2019-06" db="EMBL/GenBank/DDBJ databases">
        <title>Cerasibacillus sp. nov., isolated from maize field.</title>
        <authorList>
            <person name="Lin S.-Y."/>
            <person name="Tsai C.-F."/>
            <person name="Young C.-C."/>
        </authorList>
    </citation>
    <scope>NUCLEOTIDE SEQUENCE [LARGE SCALE GENOMIC DNA]</scope>
    <source>
        <strain evidence="1 2">CC-CFT480</strain>
    </source>
</reference>
<dbReference type="PANTHER" id="PTHR35586">
    <property type="entry name" value="SLL1691 PROTEIN"/>
    <property type="match status" value="1"/>
</dbReference>
<name>A0A5C8NZV7_9BACI</name>
<sequence length="295" mass="35452">MAETYTRHDQLFKELIHTFFQEFLEVFFPEVHEIIDFKTIIPLSEEVFTDLIEGDTRRLDIVVQTKWKLKDALIIVHIEPQSSTQTDFHERMYHYFSLLYNKYRKPIIPIAVFSYDENWEENQYKMEFPFFHVLTFNFLTLHLRKRNWRDYITSDNPAAAALLSKMGYSEKERIQVKMEFLKMMARMEIDPAKQRLIYGFFETYLKLNDEEEEKLMEEVKKMDDAEKILELPISYEERGVRKGIKKGVEKGIKKGKKEGKVEVALEMLKEGSSIEFITKVTQLDREEIEELRRRM</sequence>
<dbReference type="PANTHER" id="PTHR35586:SF1">
    <property type="entry name" value="SLL1691 PROTEIN"/>
    <property type="match status" value="1"/>
</dbReference>
<gene>
    <name evidence="1" type="ORF">FHP05_05325</name>
</gene>
<organism evidence="1 2">
    <name type="scientific">Cerasibacillus terrae</name>
    <dbReference type="NCBI Taxonomy" id="2498845"/>
    <lineage>
        <taxon>Bacteria</taxon>
        <taxon>Bacillati</taxon>
        <taxon>Bacillota</taxon>
        <taxon>Bacilli</taxon>
        <taxon>Bacillales</taxon>
        <taxon>Bacillaceae</taxon>
        <taxon>Cerasibacillus</taxon>
    </lineage>
</organism>